<evidence type="ECO:0000313" key="1">
    <source>
        <dbReference type="EMBL" id="KAI8040592.1"/>
    </source>
</evidence>
<evidence type="ECO:0000313" key="2">
    <source>
        <dbReference type="Proteomes" id="UP001059596"/>
    </source>
</evidence>
<dbReference type="EMBL" id="JAMKOV010000004">
    <property type="protein sequence ID" value="KAI8040592.1"/>
    <property type="molecule type" value="Genomic_DNA"/>
</dbReference>
<proteinExistence type="predicted"/>
<protein>
    <submittedName>
        <fullName evidence="1">Uncharacterized protein</fullName>
    </submittedName>
</protein>
<dbReference type="Proteomes" id="UP001059596">
    <property type="component" value="Unassembled WGS sequence"/>
</dbReference>
<keyword evidence="2" id="KW-1185">Reference proteome</keyword>
<name>A0A9Q0BQ47_9MUSC</name>
<accession>A0A9Q0BQ47</accession>
<gene>
    <name evidence="1" type="ORF">M5D96_006535</name>
</gene>
<reference evidence="1" key="1">
    <citation type="journal article" date="2023" name="Genome Biol. Evol.">
        <title>Long-read-based Genome Assembly of Drosophila gunungcola Reveals Fewer Chemosensory Genes in Flower-breeding Species.</title>
        <authorList>
            <person name="Negi A."/>
            <person name="Liao B.Y."/>
            <person name="Yeh S.D."/>
        </authorList>
    </citation>
    <scope>NUCLEOTIDE SEQUENCE</scope>
    <source>
        <strain evidence="1">Sukarami</strain>
    </source>
</reference>
<dbReference type="AlphaFoldDB" id="A0A9Q0BQ47"/>
<organism evidence="1 2">
    <name type="scientific">Drosophila gunungcola</name>
    <name type="common">fruit fly</name>
    <dbReference type="NCBI Taxonomy" id="103775"/>
    <lineage>
        <taxon>Eukaryota</taxon>
        <taxon>Metazoa</taxon>
        <taxon>Ecdysozoa</taxon>
        <taxon>Arthropoda</taxon>
        <taxon>Hexapoda</taxon>
        <taxon>Insecta</taxon>
        <taxon>Pterygota</taxon>
        <taxon>Neoptera</taxon>
        <taxon>Endopterygota</taxon>
        <taxon>Diptera</taxon>
        <taxon>Brachycera</taxon>
        <taxon>Muscomorpha</taxon>
        <taxon>Ephydroidea</taxon>
        <taxon>Drosophilidae</taxon>
        <taxon>Drosophila</taxon>
        <taxon>Sophophora</taxon>
    </lineage>
</organism>
<sequence length="109" mass="12142">MRLLNVSAEDMASISEEVELINGVAPTELPAITKFTSCNQFGLKNISDSHHNPSDQGVLVCRDSHTGWFPTAMFNYNNSDCQSFRRPFSIRTLELAYKSLQAIIGEFVA</sequence>
<comment type="caution">
    <text evidence="1">The sequence shown here is derived from an EMBL/GenBank/DDBJ whole genome shotgun (WGS) entry which is preliminary data.</text>
</comment>